<dbReference type="InterPro" id="IPR029045">
    <property type="entry name" value="ClpP/crotonase-like_dom_sf"/>
</dbReference>
<evidence type="ECO:0000313" key="3">
    <source>
        <dbReference type="Proteomes" id="UP000245697"/>
    </source>
</evidence>
<name>A0A316F3D1_9ACTN</name>
<dbReference type="SUPFAM" id="SSF52096">
    <property type="entry name" value="ClpP/crotonase"/>
    <property type="match status" value="1"/>
</dbReference>
<comment type="similarity">
    <text evidence="1">Belongs to the enoyl-CoA hydratase/isomerase family.</text>
</comment>
<sequence>MTTELVHLTVAGGIATITLDSPHNRNALSRQLMTELGERLTAAEQDAEVRAVLLRSGGRVFCSGADLSEAQQGLAGDGPRAIVGLQRQIATLPKPVVVELAGQVRAGGLGLVGAADIVIAADSVTFALTEVRLGLAPSAISLSLLPRLTPRAAADVFLSGRTFGAPEAAAIGLITRCVPDGELAATVADTLAELVKGSPQGLAETKRLLTGDLVSRIDRDGEQAAQRSAALFASPEAQQAMQAFLTRRKTA</sequence>
<accession>A0A316F3D1</accession>
<dbReference type="Gene3D" id="1.10.12.10">
    <property type="entry name" value="Lyase 2-enoyl-coa Hydratase, Chain A, domain 2"/>
    <property type="match status" value="1"/>
</dbReference>
<reference evidence="2 3" key="1">
    <citation type="submission" date="2018-05" db="EMBL/GenBank/DDBJ databases">
        <title>Genomic Encyclopedia of Archaeal and Bacterial Type Strains, Phase II (KMG-II): from individual species to whole genera.</title>
        <authorList>
            <person name="Goeker M."/>
        </authorList>
    </citation>
    <scope>NUCLEOTIDE SEQUENCE [LARGE SCALE GENOMIC DNA]</scope>
    <source>
        <strain evidence="2 3">DSM 45184</strain>
    </source>
</reference>
<dbReference type="Proteomes" id="UP000245697">
    <property type="component" value="Unassembled WGS sequence"/>
</dbReference>
<dbReference type="EMBL" id="QGGR01000022">
    <property type="protein sequence ID" value="PWK39457.1"/>
    <property type="molecule type" value="Genomic_DNA"/>
</dbReference>
<dbReference type="PANTHER" id="PTHR42964">
    <property type="entry name" value="ENOYL-COA HYDRATASE"/>
    <property type="match status" value="1"/>
</dbReference>
<keyword evidence="3" id="KW-1185">Reference proteome</keyword>
<comment type="caution">
    <text evidence="2">The sequence shown here is derived from an EMBL/GenBank/DDBJ whole genome shotgun (WGS) entry which is preliminary data.</text>
</comment>
<dbReference type="GO" id="GO:0003824">
    <property type="term" value="F:catalytic activity"/>
    <property type="evidence" value="ECO:0007669"/>
    <property type="project" value="UniProtKB-ARBA"/>
</dbReference>
<dbReference type="PANTHER" id="PTHR42964:SF1">
    <property type="entry name" value="POLYKETIDE BIOSYNTHESIS ENOYL-COA HYDRATASE PKSH-RELATED"/>
    <property type="match status" value="1"/>
</dbReference>
<evidence type="ECO:0000256" key="1">
    <source>
        <dbReference type="ARBA" id="ARBA00005254"/>
    </source>
</evidence>
<dbReference type="AlphaFoldDB" id="A0A316F3D1"/>
<organism evidence="2 3">
    <name type="scientific">Actinoplanes xinjiangensis</name>
    <dbReference type="NCBI Taxonomy" id="512350"/>
    <lineage>
        <taxon>Bacteria</taxon>
        <taxon>Bacillati</taxon>
        <taxon>Actinomycetota</taxon>
        <taxon>Actinomycetes</taxon>
        <taxon>Micromonosporales</taxon>
        <taxon>Micromonosporaceae</taxon>
        <taxon>Actinoplanes</taxon>
    </lineage>
</organism>
<gene>
    <name evidence="2" type="ORF">BC793_12229</name>
</gene>
<dbReference type="OrthoDB" id="370015at2"/>
<dbReference type="Pfam" id="PF00378">
    <property type="entry name" value="ECH_1"/>
    <property type="match status" value="1"/>
</dbReference>
<dbReference type="InterPro" id="IPR001753">
    <property type="entry name" value="Enoyl-CoA_hydra/iso"/>
</dbReference>
<dbReference type="InterPro" id="IPR051683">
    <property type="entry name" value="Enoyl-CoA_Hydratase/Isomerase"/>
</dbReference>
<dbReference type="CDD" id="cd06558">
    <property type="entry name" value="crotonase-like"/>
    <property type="match status" value="1"/>
</dbReference>
<protein>
    <submittedName>
        <fullName evidence="2">Enoyl-CoA hydratase/methylglutaconyl-CoA hydratase</fullName>
    </submittedName>
</protein>
<dbReference type="Gene3D" id="3.90.226.10">
    <property type="entry name" value="2-enoyl-CoA Hydratase, Chain A, domain 1"/>
    <property type="match status" value="1"/>
</dbReference>
<dbReference type="InterPro" id="IPR014748">
    <property type="entry name" value="Enoyl-CoA_hydra_C"/>
</dbReference>
<dbReference type="RefSeq" id="WP_109600605.1">
    <property type="nucleotide sequence ID" value="NZ_BONA01000075.1"/>
</dbReference>
<proteinExistence type="inferred from homology"/>
<dbReference type="NCBIfam" id="NF005879">
    <property type="entry name" value="PRK07827.1"/>
    <property type="match status" value="1"/>
</dbReference>
<evidence type="ECO:0000313" key="2">
    <source>
        <dbReference type="EMBL" id="PWK39457.1"/>
    </source>
</evidence>